<dbReference type="GO" id="GO:0001664">
    <property type="term" value="F:G protein-coupled receptor binding"/>
    <property type="evidence" value="ECO:0007669"/>
    <property type="project" value="TreeGrafter"/>
</dbReference>
<name>A0A1Q5T3W4_9EURO</name>
<evidence type="ECO:0000256" key="3">
    <source>
        <dbReference type="ARBA" id="ARBA00023224"/>
    </source>
</evidence>
<evidence type="ECO:0000256" key="4">
    <source>
        <dbReference type="PIRSR" id="PIRSR601019-1"/>
    </source>
</evidence>
<dbReference type="GO" id="GO:0031683">
    <property type="term" value="F:G-protein beta/gamma-subunit complex binding"/>
    <property type="evidence" value="ECO:0007669"/>
    <property type="project" value="InterPro"/>
</dbReference>
<dbReference type="GO" id="GO:0003924">
    <property type="term" value="F:GTPase activity"/>
    <property type="evidence" value="ECO:0007669"/>
    <property type="project" value="InterPro"/>
</dbReference>
<protein>
    <submittedName>
        <fullName evidence="5">Guanine nucleotide-binding protein alpha-3 subunit</fullName>
    </submittedName>
</protein>
<evidence type="ECO:0000313" key="6">
    <source>
        <dbReference type="Proteomes" id="UP000186955"/>
    </source>
</evidence>
<organism evidence="5 6">
    <name type="scientific">Penicillium subrubescens</name>
    <dbReference type="NCBI Taxonomy" id="1316194"/>
    <lineage>
        <taxon>Eukaryota</taxon>
        <taxon>Fungi</taxon>
        <taxon>Dikarya</taxon>
        <taxon>Ascomycota</taxon>
        <taxon>Pezizomycotina</taxon>
        <taxon>Eurotiomycetes</taxon>
        <taxon>Eurotiomycetidae</taxon>
        <taxon>Eurotiales</taxon>
        <taxon>Aspergillaceae</taxon>
        <taxon>Penicillium</taxon>
    </lineage>
</organism>
<dbReference type="InterPro" id="IPR001019">
    <property type="entry name" value="Gprotein_alpha_su"/>
</dbReference>
<keyword evidence="6" id="KW-1185">Reference proteome</keyword>
<dbReference type="PROSITE" id="PS51882">
    <property type="entry name" value="G_ALPHA"/>
    <property type="match status" value="1"/>
</dbReference>
<dbReference type="GO" id="GO:0005834">
    <property type="term" value="C:heterotrimeric G-protein complex"/>
    <property type="evidence" value="ECO:0007669"/>
    <property type="project" value="TreeGrafter"/>
</dbReference>
<reference evidence="5 6" key="1">
    <citation type="submission" date="2016-10" db="EMBL/GenBank/DDBJ databases">
        <title>Genome sequence of the ascomycete fungus Penicillium subrubescens.</title>
        <authorList>
            <person name="De Vries R.P."/>
            <person name="Peng M."/>
            <person name="Dilokpimol A."/>
            <person name="Hilden K."/>
            <person name="Makela M.R."/>
            <person name="Grigoriev I."/>
            <person name="Riley R."/>
            <person name="Granchi Z."/>
        </authorList>
    </citation>
    <scope>NUCLEOTIDE SEQUENCE [LARGE SCALE GENOMIC DNA]</scope>
    <source>
        <strain evidence="5 6">CBS 132785</strain>
    </source>
</reference>
<dbReference type="AlphaFoldDB" id="A0A1Q5T3W4"/>
<dbReference type="InterPro" id="IPR027417">
    <property type="entry name" value="P-loop_NTPase"/>
</dbReference>
<dbReference type="GO" id="GO:0000750">
    <property type="term" value="P:pheromone-dependent signal transduction involved in conjugation with cellular fusion"/>
    <property type="evidence" value="ECO:0007669"/>
    <property type="project" value="TreeGrafter"/>
</dbReference>
<accession>A0A1Q5T3W4</accession>
<keyword evidence="3" id="KW-0807">Transducer</keyword>
<dbReference type="PANTHER" id="PTHR10218:SF242">
    <property type="entry name" value="GUANINE NUCLEOTIDE-BINDING PROTEIN ALPHA-1 SUBUNIT"/>
    <property type="match status" value="1"/>
</dbReference>
<evidence type="ECO:0000256" key="2">
    <source>
        <dbReference type="ARBA" id="ARBA00023134"/>
    </source>
</evidence>
<dbReference type="STRING" id="1316194.A0A1Q5T3W4"/>
<comment type="caution">
    <text evidence="5">The sequence shown here is derived from an EMBL/GenBank/DDBJ whole genome shotgun (WGS) entry which is preliminary data.</text>
</comment>
<dbReference type="GO" id="GO:0007186">
    <property type="term" value="P:G protein-coupled receptor signaling pathway"/>
    <property type="evidence" value="ECO:0007669"/>
    <property type="project" value="InterPro"/>
</dbReference>
<evidence type="ECO:0000256" key="1">
    <source>
        <dbReference type="ARBA" id="ARBA00022741"/>
    </source>
</evidence>
<dbReference type="EMBL" id="MNBE01000710">
    <property type="protein sequence ID" value="OKO94927.1"/>
    <property type="molecule type" value="Genomic_DNA"/>
</dbReference>
<evidence type="ECO:0000313" key="5">
    <source>
        <dbReference type="EMBL" id="OKO94927.1"/>
    </source>
</evidence>
<dbReference type="SUPFAM" id="SSF52540">
    <property type="entry name" value="P-loop containing nucleoside triphosphate hydrolases"/>
    <property type="match status" value="1"/>
</dbReference>
<dbReference type="GO" id="GO:0005737">
    <property type="term" value="C:cytoplasm"/>
    <property type="evidence" value="ECO:0007669"/>
    <property type="project" value="TreeGrafter"/>
</dbReference>
<proteinExistence type="predicted"/>
<dbReference type="Gene3D" id="3.40.50.300">
    <property type="entry name" value="P-loop containing nucleotide triphosphate hydrolases"/>
    <property type="match status" value="1"/>
</dbReference>
<gene>
    <name evidence="5" type="ORF">PENSUB_11511</name>
</gene>
<dbReference type="GO" id="GO:0005525">
    <property type="term" value="F:GTP binding"/>
    <property type="evidence" value="ECO:0007669"/>
    <property type="project" value="UniProtKB-KW"/>
</dbReference>
<keyword evidence="1 4" id="KW-0547">Nucleotide-binding</keyword>
<feature type="binding site" evidence="4">
    <location>
        <begin position="23"/>
        <end position="26"/>
    </location>
    <ligand>
        <name>GTP</name>
        <dbReference type="ChEBI" id="CHEBI:37565"/>
    </ligand>
</feature>
<dbReference type="Pfam" id="PF00503">
    <property type="entry name" value="G-alpha"/>
    <property type="match status" value="1"/>
</dbReference>
<keyword evidence="2 4" id="KW-0342">GTP-binding</keyword>
<sequence>MALFDSLINGVWYKHKSAILFLNKIDIFKRKLAYSPISTHFPDFHGTRVTPAVDYFADRFRDINSTRGRRN</sequence>
<dbReference type="PANTHER" id="PTHR10218">
    <property type="entry name" value="GTP-BINDING PROTEIN ALPHA SUBUNIT"/>
    <property type="match status" value="1"/>
</dbReference>
<dbReference type="Proteomes" id="UP000186955">
    <property type="component" value="Unassembled WGS sequence"/>
</dbReference>